<protein>
    <recommendedName>
        <fullName evidence="1">Exocyst complex component Sec3 C-terminal domain-containing protein</fullName>
    </recommendedName>
</protein>
<dbReference type="GO" id="GO:0005546">
    <property type="term" value="F:phosphatidylinositol-4,5-bisphosphate binding"/>
    <property type="evidence" value="ECO:0007669"/>
    <property type="project" value="TreeGrafter"/>
</dbReference>
<organism evidence="2">
    <name type="scientific">Aplanochytrium stocchinoi</name>
    <dbReference type="NCBI Taxonomy" id="215587"/>
    <lineage>
        <taxon>Eukaryota</taxon>
        <taxon>Sar</taxon>
        <taxon>Stramenopiles</taxon>
        <taxon>Bigyra</taxon>
        <taxon>Labyrinthulomycetes</taxon>
        <taxon>Thraustochytrida</taxon>
        <taxon>Thraustochytriidae</taxon>
        <taxon>Aplanochytrium</taxon>
    </lineage>
</organism>
<proteinExistence type="predicted"/>
<dbReference type="EMBL" id="HBIN01009404">
    <property type="protein sequence ID" value="CAE0436759.1"/>
    <property type="molecule type" value="Transcribed_RNA"/>
</dbReference>
<dbReference type="PANTHER" id="PTHR16092">
    <property type="entry name" value="SEC3/SYNTAXIN-RELATED"/>
    <property type="match status" value="1"/>
</dbReference>
<evidence type="ECO:0000313" key="2">
    <source>
        <dbReference type="EMBL" id="CAE0436759.1"/>
    </source>
</evidence>
<sequence length="472" mass="54325">MVDAIVASSRVSNESIGPSRKTKSTAAVALRHTLYQIQIVLQQEQDFFGFFFWDADKNDDSSKAPGTLSQFNKTDGIKISSKNAKKAVKFLGMLGRSESRILDEAVGERSHSQDRSKSNSNKLKKLMPEAMLTLAQRERNNILKRLFVEDCKIFKEIDERIVKYIRGSSNNFEMLSMVVDVGEFTDKVGSNESRSFIVESLQTTLQHNARTAFNDFIEEQLRYIDHLKPDPRYAGILVPFKKFPAFLDRIVAIWRVCSGGSSTQNLRTDNSVSSANILDGNIKKLVTTLFAWLDRVAESKPKYAGIVLSENLYFFYRTISARKVQFLDGLVQKAYNRFQTTADEYVIMSVEQYFKGFREFVDEVEILLKRTTHADVKFDKPRDELRRTINKVSKQSIATSVGQLKDRIKKHFKVESQLRPIISEKFVKFFCMKYSVLEMIARQCYDEKLSHTSEEVRRWLDDVFSDFALPVI</sequence>
<feature type="domain" description="Exocyst complex component Sec3 C-terminal" evidence="1">
    <location>
        <begin position="152"/>
        <end position="447"/>
    </location>
</feature>
<dbReference type="AlphaFoldDB" id="A0A7S3LNW4"/>
<dbReference type="GO" id="GO:0006893">
    <property type="term" value="P:Golgi to plasma membrane transport"/>
    <property type="evidence" value="ECO:0007669"/>
    <property type="project" value="TreeGrafter"/>
</dbReference>
<dbReference type="GO" id="GO:0000145">
    <property type="term" value="C:exocyst"/>
    <property type="evidence" value="ECO:0007669"/>
    <property type="project" value="TreeGrafter"/>
</dbReference>
<dbReference type="GO" id="GO:0006887">
    <property type="term" value="P:exocytosis"/>
    <property type="evidence" value="ECO:0007669"/>
    <property type="project" value="TreeGrafter"/>
</dbReference>
<dbReference type="Pfam" id="PF20654">
    <property type="entry name" value="Sec3_C-term"/>
    <property type="match status" value="1"/>
</dbReference>
<reference evidence="2" key="1">
    <citation type="submission" date="2021-01" db="EMBL/GenBank/DDBJ databases">
        <authorList>
            <person name="Corre E."/>
            <person name="Pelletier E."/>
            <person name="Niang G."/>
            <person name="Scheremetjew M."/>
            <person name="Finn R."/>
            <person name="Kale V."/>
            <person name="Holt S."/>
            <person name="Cochrane G."/>
            <person name="Meng A."/>
            <person name="Brown T."/>
            <person name="Cohen L."/>
        </authorList>
    </citation>
    <scope>NUCLEOTIDE SEQUENCE</scope>
    <source>
        <strain evidence="2">GSBS06</strain>
    </source>
</reference>
<gene>
    <name evidence="2" type="ORF">ASTO00021_LOCUS7008</name>
</gene>
<evidence type="ECO:0000259" key="1">
    <source>
        <dbReference type="Pfam" id="PF20654"/>
    </source>
</evidence>
<accession>A0A7S3LNW4</accession>
<dbReference type="PANTHER" id="PTHR16092:SF14">
    <property type="entry name" value="EXOCYST COMPLEX COMPONENT 1 ISOFORM X1"/>
    <property type="match status" value="1"/>
</dbReference>
<dbReference type="InterPro" id="IPR048628">
    <property type="entry name" value="Sec3_C"/>
</dbReference>
<dbReference type="GO" id="GO:0005886">
    <property type="term" value="C:plasma membrane"/>
    <property type="evidence" value="ECO:0007669"/>
    <property type="project" value="TreeGrafter"/>
</dbReference>
<name>A0A7S3LNW4_9STRA</name>